<evidence type="ECO:0000313" key="1">
    <source>
        <dbReference type="EMBL" id="CAG9947124.1"/>
    </source>
</evidence>
<evidence type="ECO:0000313" key="2">
    <source>
        <dbReference type="Proteomes" id="UP000836387"/>
    </source>
</evidence>
<proteinExistence type="predicted"/>
<dbReference type="EMBL" id="CADEHS020000011">
    <property type="protein sequence ID" value="CAG9947124.1"/>
    <property type="molecule type" value="Genomic_DNA"/>
</dbReference>
<keyword evidence="2" id="KW-1185">Reference proteome</keyword>
<accession>A0ACA9U1M6</accession>
<gene>
    <name evidence="1" type="ORF">CRV2_00013236</name>
</gene>
<sequence>MAGNQVSKYTPELATVGDGKAGDFVRLFPNGVFPMSELRLATMILLHMKVTMLVNMDRGKM</sequence>
<reference evidence="1" key="2">
    <citation type="submission" date="2021-10" db="EMBL/GenBank/DDBJ databases">
        <authorList>
            <person name="Piombo E."/>
        </authorList>
    </citation>
    <scope>NUCLEOTIDE SEQUENCE</scope>
</reference>
<reference evidence="1" key="1">
    <citation type="submission" date="2020-04" db="EMBL/GenBank/DDBJ databases">
        <authorList>
            <person name="Broberg M."/>
        </authorList>
    </citation>
    <scope>NUCLEOTIDE SEQUENCE</scope>
</reference>
<dbReference type="Proteomes" id="UP000836387">
    <property type="component" value="Unassembled WGS sequence"/>
</dbReference>
<name>A0ACA9U1M6_BIOOC</name>
<organism evidence="1 2">
    <name type="scientific">Clonostachys rosea f. rosea IK726</name>
    <dbReference type="NCBI Taxonomy" id="1349383"/>
    <lineage>
        <taxon>Eukaryota</taxon>
        <taxon>Fungi</taxon>
        <taxon>Dikarya</taxon>
        <taxon>Ascomycota</taxon>
        <taxon>Pezizomycotina</taxon>
        <taxon>Sordariomycetes</taxon>
        <taxon>Hypocreomycetidae</taxon>
        <taxon>Hypocreales</taxon>
        <taxon>Bionectriaceae</taxon>
        <taxon>Clonostachys</taxon>
    </lineage>
</organism>
<protein>
    <submittedName>
        <fullName evidence="1">Uncharacterized protein</fullName>
    </submittedName>
</protein>
<comment type="caution">
    <text evidence="1">The sequence shown here is derived from an EMBL/GenBank/DDBJ whole genome shotgun (WGS) entry which is preliminary data.</text>
</comment>